<gene>
    <name evidence="9" type="ORF">ACFSPV_07745</name>
</gene>
<dbReference type="PROSITE" id="PS50893">
    <property type="entry name" value="ABC_TRANSPORTER_2"/>
    <property type="match status" value="1"/>
</dbReference>
<evidence type="ECO:0000259" key="8">
    <source>
        <dbReference type="PROSITE" id="PS50893"/>
    </source>
</evidence>
<dbReference type="InterPro" id="IPR003593">
    <property type="entry name" value="AAA+_ATPase"/>
</dbReference>
<evidence type="ECO:0000313" key="9">
    <source>
        <dbReference type="EMBL" id="MFD2318592.1"/>
    </source>
</evidence>
<name>A0ABW5ELM1_9BURK</name>
<dbReference type="GO" id="GO:0005524">
    <property type="term" value="F:ATP binding"/>
    <property type="evidence" value="ECO:0007669"/>
    <property type="project" value="UniProtKB-KW"/>
</dbReference>
<dbReference type="CDD" id="cd03258">
    <property type="entry name" value="ABC_MetN_methionine_transporter"/>
    <property type="match status" value="1"/>
</dbReference>
<dbReference type="SUPFAM" id="SSF52540">
    <property type="entry name" value="P-loop containing nucleoside triphosphate hydrolases"/>
    <property type="match status" value="1"/>
</dbReference>
<dbReference type="InterPro" id="IPR017871">
    <property type="entry name" value="ABC_transporter-like_CS"/>
</dbReference>
<dbReference type="InterPro" id="IPR003439">
    <property type="entry name" value="ABC_transporter-like_ATP-bd"/>
</dbReference>
<reference evidence="10" key="1">
    <citation type="journal article" date="2019" name="Int. J. Syst. Evol. Microbiol.">
        <title>The Global Catalogue of Microorganisms (GCM) 10K type strain sequencing project: providing services to taxonomists for standard genome sequencing and annotation.</title>
        <authorList>
            <consortium name="The Broad Institute Genomics Platform"/>
            <consortium name="The Broad Institute Genome Sequencing Center for Infectious Disease"/>
            <person name="Wu L."/>
            <person name="Ma J."/>
        </authorList>
    </citation>
    <scope>NUCLEOTIDE SEQUENCE [LARGE SCALE GENOMIC DNA]</scope>
    <source>
        <strain evidence="10">CCUG 62793</strain>
    </source>
</reference>
<dbReference type="InterPro" id="IPR027417">
    <property type="entry name" value="P-loop_NTPase"/>
</dbReference>
<evidence type="ECO:0000256" key="1">
    <source>
        <dbReference type="ARBA" id="ARBA00022448"/>
    </source>
</evidence>
<feature type="domain" description="ABC transporter" evidence="8">
    <location>
        <begin position="22"/>
        <end position="267"/>
    </location>
</feature>
<proteinExistence type="predicted"/>
<keyword evidence="10" id="KW-1185">Reference proteome</keyword>
<dbReference type="PANTHER" id="PTHR43166">
    <property type="entry name" value="AMINO ACID IMPORT ATP-BINDING PROTEIN"/>
    <property type="match status" value="1"/>
</dbReference>
<evidence type="ECO:0000256" key="5">
    <source>
        <dbReference type="ARBA" id="ARBA00022967"/>
    </source>
</evidence>
<keyword evidence="3" id="KW-0547">Nucleotide-binding</keyword>
<evidence type="ECO:0000313" key="10">
    <source>
        <dbReference type="Proteomes" id="UP001597287"/>
    </source>
</evidence>
<evidence type="ECO:0000256" key="3">
    <source>
        <dbReference type="ARBA" id="ARBA00022741"/>
    </source>
</evidence>
<keyword evidence="4 9" id="KW-0067">ATP-binding</keyword>
<dbReference type="InterPro" id="IPR050086">
    <property type="entry name" value="MetN_ABC_transporter-like"/>
</dbReference>
<dbReference type="Proteomes" id="UP001597287">
    <property type="component" value="Unassembled WGS sequence"/>
</dbReference>
<dbReference type="Gene3D" id="3.40.50.300">
    <property type="entry name" value="P-loop containing nucleotide triphosphate hydrolases"/>
    <property type="match status" value="1"/>
</dbReference>
<keyword evidence="6" id="KW-0029">Amino-acid transport</keyword>
<dbReference type="Pfam" id="PF00005">
    <property type="entry name" value="ABC_tran"/>
    <property type="match status" value="1"/>
</dbReference>
<dbReference type="SMART" id="SM00382">
    <property type="entry name" value="AAA"/>
    <property type="match status" value="1"/>
</dbReference>
<dbReference type="RefSeq" id="WP_380108553.1">
    <property type="nucleotide sequence ID" value="NZ_JBHSIH010000001.1"/>
</dbReference>
<evidence type="ECO:0000256" key="4">
    <source>
        <dbReference type="ARBA" id="ARBA00022840"/>
    </source>
</evidence>
<evidence type="ECO:0000256" key="2">
    <source>
        <dbReference type="ARBA" id="ARBA00022475"/>
    </source>
</evidence>
<dbReference type="PANTHER" id="PTHR43166:SF30">
    <property type="entry name" value="METHIONINE IMPORT ATP-BINDING PROTEIN METN"/>
    <property type="match status" value="1"/>
</dbReference>
<keyword evidence="5" id="KW-1278">Translocase</keyword>
<protein>
    <submittedName>
        <fullName evidence="9">Methionine ABC transporter ATP-binding protein</fullName>
    </submittedName>
</protein>
<dbReference type="EMBL" id="JBHUIG010000006">
    <property type="protein sequence ID" value="MFD2318592.1"/>
    <property type="molecule type" value="Genomic_DNA"/>
</dbReference>
<evidence type="ECO:0000256" key="7">
    <source>
        <dbReference type="ARBA" id="ARBA00023136"/>
    </source>
</evidence>
<dbReference type="PROSITE" id="PS00211">
    <property type="entry name" value="ABC_TRANSPORTER_1"/>
    <property type="match status" value="1"/>
</dbReference>
<keyword evidence="2" id="KW-1003">Cell membrane</keyword>
<accession>A0ABW5ELM1</accession>
<dbReference type="InterPro" id="IPR041701">
    <property type="entry name" value="MetN_ABC"/>
</dbReference>
<comment type="caution">
    <text evidence="9">The sequence shown here is derived from an EMBL/GenBank/DDBJ whole genome shotgun (WGS) entry which is preliminary data.</text>
</comment>
<sequence>MKVEQAAAGEPHAIDALQRPHIVFEGVRKHYPGTGTGRSAGEPVHALQALSFEVARAEVFGIIGRSGAGKSTLLRTINALERPSSGRVLVDGTDVATLDEDALVALRRRIGMIFQHFNLLSSRTVYENVALPLQAAGWRPALVRARVDELLALVGLADKSGAYPAQLSGGQKQRVGIARALVHEPEILLCDEATSALDPETTQSILELLREINRKLRLTIVLITHDMAVIREVCDRVLVLDQGRLQEIGEVWKLFAAPRSEAARALLRPLRQALAADLELVAEADGPEAVAVLAIGWADGGSQQGLPLAQLQVLGPRARLLQGGLDCMRGRSQGRLLVGVPVQDLPSPLSPLSPTALSSLQQALGADSLQLLGHVPAPAR</sequence>
<keyword evidence="1" id="KW-0813">Transport</keyword>
<evidence type="ECO:0000256" key="6">
    <source>
        <dbReference type="ARBA" id="ARBA00022970"/>
    </source>
</evidence>
<keyword evidence="7" id="KW-0472">Membrane</keyword>
<organism evidence="9 10">
    <name type="scientific">Delftia deserti</name>
    <dbReference type="NCBI Taxonomy" id="1651218"/>
    <lineage>
        <taxon>Bacteria</taxon>
        <taxon>Pseudomonadati</taxon>
        <taxon>Pseudomonadota</taxon>
        <taxon>Betaproteobacteria</taxon>
        <taxon>Burkholderiales</taxon>
        <taxon>Comamonadaceae</taxon>
        <taxon>Delftia</taxon>
    </lineage>
</organism>